<dbReference type="Gene3D" id="3.40.50.300">
    <property type="entry name" value="P-loop containing nucleotide triphosphate hydrolases"/>
    <property type="match status" value="1"/>
</dbReference>
<dbReference type="InterPro" id="IPR027417">
    <property type="entry name" value="P-loop_NTPase"/>
</dbReference>
<keyword evidence="3" id="KW-0067">ATP-binding</keyword>
<dbReference type="InterPro" id="IPR003439">
    <property type="entry name" value="ABC_transporter-like_ATP-bd"/>
</dbReference>
<dbReference type="EMBL" id="QGLG01000002">
    <property type="protein sequence ID" value="PXY84473.1"/>
    <property type="molecule type" value="Genomic_DNA"/>
</dbReference>
<gene>
    <name evidence="5" type="ORF">DK873_04775</name>
</gene>
<dbReference type="SUPFAM" id="SSF52540">
    <property type="entry name" value="P-loop containing nucleoside triphosphate hydrolases"/>
    <property type="match status" value="1"/>
</dbReference>
<feature type="domain" description="ABC transporter" evidence="4">
    <location>
        <begin position="3"/>
        <end position="235"/>
    </location>
</feature>
<proteinExistence type="predicted"/>
<dbReference type="RefSeq" id="WP_110446032.1">
    <property type="nucleotide sequence ID" value="NZ_QGLG01000002.1"/>
</dbReference>
<keyword evidence="1" id="KW-0813">Transport</keyword>
<comment type="caution">
    <text evidence="5">The sequence shown here is derived from an EMBL/GenBank/DDBJ whole genome shotgun (WGS) entry which is preliminary data.</text>
</comment>
<dbReference type="Pfam" id="PF00005">
    <property type="entry name" value="ABC_tran"/>
    <property type="match status" value="1"/>
</dbReference>
<dbReference type="PANTHER" id="PTHR42939">
    <property type="entry name" value="ABC TRANSPORTER ATP-BINDING PROTEIN ALBC-RELATED"/>
    <property type="match status" value="1"/>
</dbReference>
<organism evidence="5 6">
    <name type="scientific">Lactobacillus melliventris</name>
    <dbReference type="NCBI Taxonomy" id="1218507"/>
    <lineage>
        <taxon>Bacteria</taxon>
        <taxon>Bacillati</taxon>
        <taxon>Bacillota</taxon>
        <taxon>Bacilli</taxon>
        <taxon>Lactobacillales</taxon>
        <taxon>Lactobacillaceae</taxon>
        <taxon>Lactobacillus</taxon>
    </lineage>
</organism>
<evidence type="ECO:0000313" key="6">
    <source>
        <dbReference type="Proteomes" id="UP000247698"/>
    </source>
</evidence>
<evidence type="ECO:0000313" key="5">
    <source>
        <dbReference type="EMBL" id="PXY84473.1"/>
    </source>
</evidence>
<dbReference type="InterPro" id="IPR003593">
    <property type="entry name" value="AAA+_ATPase"/>
</dbReference>
<evidence type="ECO:0000256" key="1">
    <source>
        <dbReference type="ARBA" id="ARBA00022448"/>
    </source>
</evidence>
<dbReference type="SMART" id="SM00382">
    <property type="entry name" value="AAA"/>
    <property type="match status" value="1"/>
</dbReference>
<evidence type="ECO:0000256" key="3">
    <source>
        <dbReference type="ARBA" id="ARBA00022840"/>
    </source>
</evidence>
<reference evidence="5 6" key="1">
    <citation type="submission" date="2018-05" db="EMBL/GenBank/DDBJ databases">
        <title>Reference genomes for bee gut microbiota database.</title>
        <authorList>
            <person name="Ellegaard K.M."/>
        </authorList>
    </citation>
    <scope>NUCLEOTIDE SEQUENCE [LARGE SCALE GENOMIC DNA]</scope>
    <source>
        <strain evidence="5 6">ESL0184</strain>
    </source>
</reference>
<keyword evidence="2" id="KW-0547">Nucleotide-binding</keyword>
<sequence>MTIVFDQVKKNYGKKPVFYNLNFKIPLEPTVIGLVGPNGVGKSTMLRLLAGVLEPTEGRIRNDQTKGSYFKWACLHTSFVASGERGLMYRLNTLENGMYFSSLKGISTKRTENNIRKMAQDFNFSNELNTFFQNLSTGLKKKAAILVGAAMGTEVLLLDEPSNGLDIAAQEDLASFILDLKNKNGNIIFISSHDTQMLSGVVDHYLFLRDGQIEQNIEHKMAENDLISEYRGIYKRK</sequence>
<name>A0ABX5N054_9LACO</name>
<protein>
    <recommendedName>
        <fullName evidence="4">ABC transporter domain-containing protein</fullName>
    </recommendedName>
</protein>
<evidence type="ECO:0000256" key="2">
    <source>
        <dbReference type="ARBA" id="ARBA00022741"/>
    </source>
</evidence>
<dbReference type="InterPro" id="IPR051782">
    <property type="entry name" value="ABC_Transporter_VariousFunc"/>
</dbReference>
<dbReference type="PROSITE" id="PS50893">
    <property type="entry name" value="ABC_TRANSPORTER_2"/>
    <property type="match status" value="1"/>
</dbReference>
<evidence type="ECO:0000259" key="4">
    <source>
        <dbReference type="PROSITE" id="PS50893"/>
    </source>
</evidence>
<keyword evidence="6" id="KW-1185">Reference proteome</keyword>
<dbReference type="PANTHER" id="PTHR42939:SF1">
    <property type="entry name" value="ABC TRANSPORTER ATP-BINDING PROTEIN ALBC-RELATED"/>
    <property type="match status" value="1"/>
</dbReference>
<accession>A0ABX5N054</accession>
<dbReference type="Proteomes" id="UP000247698">
    <property type="component" value="Unassembled WGS sequence"/>
</dbReference>